<evidence type="ECO:0000313" key="8">
    <source>
        <dbReference type="Proteomes" id="UP000177690"/>
    </source>
</evidence>
<keyword evidence="2" id="KW-0285">Flavoprotein</keyword>
<protein>
    <recommendedName>
        <fullName evidence="6">FAD dependent oxidoreductase domain-containing protein</fullName>
    </recommendedName>
</protein>
<comment type="caution">
    <text evidence="7">The sequence shown here is derived from an EMBL/GenBank/DDBJ whole genome shotgun (WGS) entry which is preliminary data.</text>
</comment>
<dbReference type="PANTHER" id="PTHR43104:SF4">
    <property type="entry name" value="L-2-HYDROXYGLUTARATE DEHYDROGENASE, MITOCHONDRIAL"/>
    <property type="match status" value="1"/>
</dbReference>
<dbReference type="Gene3D" id="3.30.9.10">
    <property type="entry name" value="D-Amino Acid Oxidase, subunit A, domain 2"/>
    <property type="match status" value="1"/>
</dbReference>
<evidence type="ECO:0000256" key="3">
    <source>
        <dbReference type="ARBA" id="ARBA00022827"/>
    </source>
</evidence>
<comment type="cofactor">
    <cofactor evidence="1">
        <name>FAD</name>
        <dbReference type="ChEBI" id="CHEBI:57692"/>
    </cofactor>
</comment>
<evidence type="ECO:0000256" key="5">
    <source>
        <dbReference type="ARBA" id="ARBA00037941"/>
    </source>
</evidence>
<dbReference type="InterPro" id="IPR036188">
    <property type="entry name" value="FAD/NAD-bd_sf"/>
</dbReference>
<accession>A0A1G1ZRJ0</accession>
<sequence length="382" mass="42541">MILLNKGVAKKKLTMKYDIVIIGAGVVGCAIARELSLRYPDKKIVVLEKLSNSGMETSQFNSGVLHTGLHQKPGSLKARLSFRGNQLAVKYCQSKKLPILHTGMMVVISLEAIRSGLYKEVWSLFELIKRGRAQGIKFKFLSPIGIRALEPNIRGLGGIFIPAVWVINPLIFTRQLWADAKKNGAQFFFDNPVNNIELISGGYRIQTLNMGVETKMIINAAGLYADKISRLAGYYGYEIYPWRGEYYKIIGKPAGFMKRLIYPAIPASSPGKGIHFSPRVNGDLFIGPNTRPVPSKNYYTENKTPKEDFLKAVQKFCPSLKPENLEWAYSGIRAKITNNPGEHDFIIQMDRKSPPLINLIGIESPGLSSSMAIAEYVADLIK</sequence>
<dbReference type="PANTHER" id="PTHR43104">
    <property type="entry name" value="L-2-HYDROXYGLUTARATE DEHYDROGENASE, MITOCHONDRIAL"/>
    <property type="match status" value="1"/>
</dbReference>
<keyword evidence="3" id="KW-0274">FAD</keyword>
<organism evidence="7 8">
    <name type="scientific">Candidatus Harrisonbacteria bacterium RIFCSPLOWO2_02_FULL_41_13b</name>
    <dbReference type="NCBI Taxonomy" id="1798409"/>
    <lineage>
        <taxon>Bacteria</taxon>
        <taxon>Candidatus Harrisoniibacteriota</taxon>
    </lineage>
</organism>
<evidence type="ECO:0000256" key="4">
    <source>
        <dbReference type="ARBA" id="ARBA00023002"/>
    </source>
</evidence>
<feature type="domain" description="FAD dependent oxidoreductase" evidence="6">
    <location>
        <begin position="18"/>
        <end position="380"/>
    </location>
</feature>
<reference evidence="7 8" key="1">
    <citation type="journal article" date="2016" name="Nat. Commun.">
        <title>Thousands of microbial genomes shed light on interconnected biogeochemical processes in an aquifer system.</title>
        <authorList>
            <person name="Anantharaman K."/>
            <person name="Brown C.T."/>
            <person name="Hug L.A."/>
            <person name="Sharon I."/>
            <person name="Castelle C.J."/>
            <person name="Probst A.J."/>
            <person name="Thomas B.C."/>
            <person name="Singh A."/>
            <person name="Wilkins M.J."/>
            <person name="Karaoz U."/>
            <person name="Brodie E.L."/>
            <person name="Williams K.H."/>
            <person name="Hubbard S.S."/>
            <person name="Banfield J.F."/>
        </authorList>
    </citation>
    <scope>NUCLEOTIDE SEQUENCE [LARGE SCALE GENOMIC DNA]</scope>
</reference>
<gene>
    <name evidence="7" type="ORF">A3I24_04470</name>
</gene>
<dbReference type="SUPFAM" id="SSF51905">
    <property type="entry name" value="FAD/NAD(P)-binding domain"/>
    <property type="match status" value="1"/>
</dbReference>
<evidence type="ECO:0000256" key="1">
    <source>
        <dbReference type="ARBA" id="ARBA00001974"/>
    </source>
</evidence>
<dbReference type="Pfam" id="PF01266">
    <property type="entry name" value="DAO"/>
    <property type="match status" value="1"/>
</dbReference>
<proteinExistence type="inferred from homology"/>
<dbReference type="GO" id="GO:0047545">
    <property type="term" value="F:(S)-2-hydroxyglutarate dehydrogenase activity"/>
    <property type="evidence" value="ECO:0007669"/>
    <property type="project" value="TreeGrafter"/>
</dbReference>
<dbReference type="STRING" id="1798409.A3I24_04470"/>
<dbReference type="InterPro" id="IPR006076">
    <property type="entry name" value="FAD-dep_OxRdtase"/>
</dbReference>
<dbReference type="Gene3D" id="3.50.50.60">
    <property type="entry name" value="FAD/NAD(P)-binding domain"/>
    <property type="match status" value="1"/>
</dbReference>
<comment type="similarity">
    <text evidence="5">Belongs to the L2HGDH family.</text>
</comment>
<evidence type="ECO:0000256" key="2">
    <source>
        <dbReference type="ARBA" id="ARBA00022630"/>
    </source>
</evidence>
<dbReference type="EMBL" id="MHJL01000036">
    <property type="protein sequence ID" value="OGY66746.1"/>
    <property type="molecule type" value="Genomic_DNA"/>
</dbReference>
<dbReference type="AlphaFoldDB" id="A0A1G1ZRJ0"/>
<evidence type="ECO:0000259" key="6">
    <source>
        <dbReference type="Pfam" id="PF01266"/>
    </source>
</evidence>
<keyword evidence="4" id="KW-0560">Oxidoreductase</keyword>
<dbReference type="PROSITE" id="PS51257">
    <property type="entry name" value="PROKAR_LIPOPROTEIN"/>
    <property type="match status" value="1"/>
</dbReference>
<name>A0A1G1ZRJ0_9BACT</name>
<evidence type="ECO:0000313" key="7">
    <source>
        <dbReference type="EMBL" id="OGY66746.1"/>
    </source>
</evidence>
<dbReference type="Proteomes" id="UP000177690">
    <property type="component" value="Unassembled WGS sequence"/>
</dbReference>